<feature type="compositionally biased region" description="Basic and acidic residues" evidence="1">
    <location>
        <begin position="131"/>
        <end position="142"/>
    </location>
</feature>
<name>A0A6A5UEA5_9PLEO</name>
<dbReference type="InterPro" id="IPR038883">
    <property type="entry name" value="AN11006-like"/>
</dbReference>
<feature type="compositionally biased region" description="Polar residues" evidence="1">
    <location>
        <begin position="26"/>
        <end position="36"/>
    </location>
</feature>
<feature type="compositionally biased region" description="Polar residues" evidence="1">
    <location>
        <begin position="143"/>
        <end position="153"/>
    </location>
</feature>
<dbReference type="OrthoDB" id="3799751at2759"/>
<proteinExistence type="predicted"/>
<evidence type="ECO:0000256" key="1">
    <source>
        <dbReference type="SAM" id="MobiDB-lite"/>
    </source>
</evidence>
<dbReference type="PANTHER" id="PTHR42085">
    <property type="entry name" value="F-BOX DOMAIN-CONTAINING PROTEIN"/>
    <property type="match status" value="1"/>
</dbReference>
<evidence type="ECO:0000313" key="2">
    <source>
        <dbReference type="EMBL" id="KAF1962640.1"/>
    </source>
</evidence>
<protein>
    <submittedName>
        <fullName evidence="2">Uncharacterized protein</fullName>
    </submittedName>
</protein>
<dbReference type="Proteomes" id="UP000800035">
    <property type="component" value="Unassembled WGS sequence"/>
</dbReference>
<reference evidence="2" key="1">
    <citation type="journal article" date="2020" name="Stud. Mycol.">
        <title>101 Dothideomycetes genomes: a test case for predicting lifestyles and emergence of pathogens.</title>
        <authorList>
            <person name="Haridas S."/>
            <person name="Albert R."/>
            <person name="Binder M."/>
            <person name="Bloem J."/>
            <person name="Labutti K."/>
            <person name="Salamov A."/>
            <person name="Andreopoulos B."/>
            <person name="Baker S."/>
            <person name="Barry K."/>
            <person name="Bills G."/>
            <person name="Bluhm B."/>
            <person name="Cannon C."/>
            <person name="Castanera R."/>
            <person name="Culley D."/>
            <person name="Daum C."/>
            <person name="Ezra D."/>
            <person name="Gonzalez J."/>
            <person name="Henrissat B."/>
            <person name="Kuo A."/>
            <person name="Liang C."/>
            <person name="Lipzen A."/>
            <person name="Lutzoni F."/>
            <person name="Magnuson J."/>
            <person name="Mondo S."/>
            <person name="Nolan M."/>
            <person name="Ohm R."/>
            <person name="Pangilinan J."/>
            <person name="Park H.-J."/>
            <person name="Ramirez L."/>
            <person name="Alfaro M."/>
            <person name="Sun H."/>
            <person name="Tritt A."/>
            <person name="Yoshinaga Y."/>
            <person name="Zwiers L.-H."/>
            <person name="Turgeon B."/>
            <person name="Goodwin S."/>
            <person name="Spatafora J."/>
            <person name="Crous P."/>
            <person name="Grigoriev I."/>
        </authorList>
    </citation>
    <scope>NUCLEOTIDE SEQUENCE</scope>
    <source>
        <strain evidence="2">CBS 675.92</strain>
    </source>
</reference>
<gene>
    <name evidence="2" type="ORF">CC80DRAFT_541793</name>
</gene>
<dbReference type="AlphaFoldDB" id="A0A6A5UEA5"/>
<keyword evidence="3" id="KW-1185">Reference proteome</keyword>
<dbReference type="PANTHER" id="PTHR42085:SF2">
    <property type="entry name" value="F-BOX DOMAIN-CONTAINING PROTEIN"/>
    <property type="match status" value="1"/>
</dbReference>
<feature type="region of interest" description="Disordered" evidence="1">
    <location>
        <begin position="131"/>
        <end position="153"/>
    </location>
</feature>
<evidence type="ECO:0000313" key="3">
    <source>
        <dbReference type="Proteomes" id="UP000800035"/>
    </source>
</evidence>
<organism evidence="2 3">
    <name type="scientific">Byssothecium circinans</name>
    <dbReference type="NCBI Taxonomy" id="147558"/>
    <lineage>
        <taxon>Eukaryota</taxon>
        <taxon>Fungi</taxon>
        <taxon>Dikarya</taxon>
        <taxon>Ascomycota</taxon>
        <taxon>Pezizomycotina</taxon>
        <taxon>Dothideomycetes</taxon>
        <taxon>Pleosporomycetidae</taxon>
        <taxon>Pleosporales</taxon>
        <taxon>Massarineae</taxon>
        <taxon>Massarinaceae</taxon>
        <taxon>Byssothecium</taxon>
    </lineage>
</organism>
<feature type="region of interest" description="Disordered" evidence="1">
    <location>
        <begin position="1"/>
        <end position="40"/>
    </location>
</feature>
<sequence>MGRSKPAKKKARWSGRHHPTKPRAASSHQIRSSHSPQPAEKIKLAIPGKKGPEMHSAAEVSGTVAEEQVDKVSVPRHIVASPAKRKVGGEASAMRLVMSSDRVTQHQGPPKVAVQVVIPSKKHRVESHVIQTRDTEGLDQHEQGLNPTSQLNNAHRTGFLDLPAEIRNQIYELALIRPKISILSAPQHPFNIYGDVSSLPDYFRDNWRDCTPLSRPIYERSHWTVNPMTSILPPDKASIDGGIQPYVASYEMRQYSTPPPVNLSLLRTNKQISEETTSLFYLKSTFSFKMCWEDAFVGLRAFLNDRTTSFQYLRSLHLVLDLPPPYTYAVQHNLPTEYVTPPSLKELVKMLRMLQLRHFGLLIHGFPVKPSESFVKDLSSIGPFESASFEVRTRPFITTWENIREIVFLRSVCHNLRKAWLRVLSRQVPVRLLRLRNRGMRSPENCILQMGFRHADCPSSTEDLRGLGVEDVSMAGNVIFRPSFWA</sequence>
<accession>A0A6A5UEA5</accession>
<dbReference type="EMBL" id="ML976978">
    <property type="protein sequence ID" value="KAF1962640.1"/>
    <property type="molecule type" value="Genomic_DNA"/>
</dbReference>
<feature type="compositionally biased region" description="Basic residues" evidence="1">
    <location>
        <begin position="1"/>
        <end position="21"/>
    </location>
</feature>